<dbReference type="AlphaFoldDB" id="A0A650CPW4"/>
<evidence type="ECO:0000313" key="1">
    <source>
        <dbReference type="EMBL" id="QGR19828.1"/>
    </source>
</evidence>
<gene>
    <name evidence="1" type="ORF">D1868_07450</name>
</gene>
<name>A0A650CPW4_9CREN</name>
<dbReference type="KEGG" id="sazo:D1868_07450"/>
<reference evidence="1 2" key="1">
    <citation type="submission" date="2019-10" db="EMBL/GenBank/DDBJ databases">
        <title>Genome Sequences from Six Type Strain Members of the Archaeal Family Sulfolobaceae: Acidianus ambivalens, Acidianus infernus, Metallosphaera prunae, Stygiolobus azoricus, Sulfolobus metallicus, and Sulfurisphaera ohwakuensis.</title>
        <authorList>
            <person name="Counts J.A."/>
            <person name="Kelly R.M."/>
        </authorList>
    </citation>
    <scope>NUCLEOTIDE SEQUENCE [LARGE SCALE GENOMIC DNA]</scope>
    <source>
        <strain evidence="1 2">FC6</strain>
    </source>
</reference>
<evidence type="ECO:0000313" key="2">
    <source>
        <dbReference type="Proteomes" id="UP000423396"/>
    </source>
</evidence>
<organism evidence="1 2">
    <name type="scientific">Stygiolobus azoricus</name>
    <dbReference type="NCBI Taxonomy" id="41675"/>
    <lineage>
        <taxon>Archaea</taxon>
        <taxon>Thermoproteota</taxon>
        <taxon>Thermoprotei</taxon>
        <taxon>Sulfolobales</taxon>
        <taxon>Sulfolobaceae</taxon>
        <taxon>Stygiolobus</taxon>
    </lineage>
</organism>
<dbReference type="EMBL" id="CP045483">
    <property type="protein sequence ID" value="QGR19828.1"/>
    <property type="molecule type" value="Genomic_DNA"/>
</dbReference>
<sequence length="63" mass="7524">MLITTAFMKIALTEPLLAFVKNYKHLAMSPKMRFVIYDPFNSEFKPQFIRFLDRKTKKRIGKI</sequence>
<dbReference type="RefSeq" id="WP_156006994.1">
    <property type="nucleotide sequence ID" value="NZ_CP045483.1"/>
</dbReference>
<accession>A0A650CPW4</accession>
<keyword evidence="2" id="KW-1185">Reference proteome</keyword>
<proteinExistence type="predicted"/>
<protein>
    <submittedName>
        <fullName evidence="1">Uncharacterized protein</fullName>
    </submittedName>
</protein>
<dbReference type="GeneID" id="42798896"/>
<dbReference type="Proteomes" id="UP000423396">
    <property type="component" value="Chromosome"/>
</dbReference>